<organism evidence="2 3">
    <name type="scientific">Sandaracinus amylolyticus</name>
    <dbReference type="NCBI Taxonomy" id="927083"/>
    <lineage>
        <taxon>Bacteria</taxon>
        <taxon>Pseudomonadati</taxon>
        <taxon>Myxococcota</taxon>
        <taxon>Polyangia</taxon>
        <taxon>Polyangiales</taxon>
        <taxon>Sandaracinaceae</taxon>
        <taxon>Sandaracinus</taxon>
    </lineage>
</organism>
<protein>
    <submittedName>
        <fullName evidence="2">Uncharacterized protein</fullName>
    </submittedName>
</protein>
<evidence type="ECO:0000313" key="2">
    <source>
        <dbReference type="EMBL" id="AKF11545.1"/>
    </source>
</evidence>
<reference evidence="2 3" key="1">
    <citation type="submission" date="2015-03" db="EMBL/GenBank/DDBJ databases">
        <title>Genome assembly of Sandaracinus amylolyticus DSM 53668.</title>
        <authorList>
            <person name="Sharma G."/>
            <person name="Subramanian S."/>
        </authorList>
    </citation>
    <scope>NUCLEOTIDE SEQUENCE [LARGE SCALE GENOMIC DNA]</scope>
    <source>
        <strain evidence="2 3">DSM 53668</strain>
    </source>
</reference>
<feature type="compositionally biased region" description="Basic residues" evidence="1">
    <location>
        <begin position="1"/>
        <end position="15"/>
    </location>
</feature>
<dbReference type="AlphaFoldDB" id="A0A0F6YN56"/>
<evidence type="ECO:0000256" key="1">
    <source>
        <dbReference type="SAM" id="MobiDB-lite"/>
    </source>
</evidence>
<accession>A0A0F6YN56</accession>
<gene>
    <name evidence="2" type="ORF">DB32_008694</name>
</gene>
<name>A0A0F6YN56_9BACT</name>
<sequence>MRWRWGVGRRGRSRHRGCDDENRAGASVTSGGSLRKRSGPLPRALLVRSRPRARRARAVLRCDARARDDASARSALAASRADRLALRAS</sequence>
<evidence type="ECO:0000313" key="3">
    <source>
        <dbReference type="Proteomes" id="UP000034883"/>
    </source>
</evidence>
<dbReference type="Proteomes" id="UP000034883">
    <property type="component" value="Chromosome"/>
</dbReference>
<dbReference type="EMBL" id="CP011125">
    <property type="protein sequence ID" value="AKF11545.1"/>
    <property type="molecule type" value="Genomic_DNA"/>
</dbReference>
<keyword evidence="3" id="KW-1185">Reference proteome</keyword>
<feature type="region of interest" description="Disordered" evidence="1">
    <location>
        <begin position="1"/>
        <end position="39"/>
    </location>
</feature>
<proteinExistence type="predicted"/>
<dbReference type="KEGG" id="samy:DB32_008694"/>